<dbReference type="Gene3D" id="3.30.420.10">
    <property type="entry name" value="Ribonuclease H-like superfamily/Ribonuclease H"/>
    <property type="match status" value="1"/>
</dbReference>
<accession>A0AAW2DQW4</accession>
<dbReference type="AlphaFoldDB" id="A0AAW2DQW4"/>
<proteinExistence type="predicted"/>
<sequence length="1131" mass="127747">MFLAKTWAEEARLRRLCVDLKFDHCWIGPSAGKTGCLVLLWKDSVSVEVVSSSPNHIDALVGADPVDQFSLPWLCVDDFNELLWSHEKLGLGPKQDCRMKEFRDVLDECGFMDLGYVGEKFTWRGKRAGGMVLERLDRADATNGWFSRFPGFKVQHLHTQSSDHKAILIKLEGISPRPNRPFKFEQMWLKEGACSEIVIKAWGSTSLNANMPQIVGKILACGEKLTTWSQQSFGSIKRQVVKKSKLLSKAELDAANGKLDYEMVKARRAEVNDLLDKESQMWQQRSRSLFLKCGDRNTSYFHSKASHRFRRNRISGLRDSSNSWCTDDRTIRNIACDYYQSLFTSGQPLDFSVILEAVKPTVTESMNSQILRPFLKEEVEVAIKQMKPISAPSPDANPLQPSTPQGVCARVTLLSPYLFLICSEGLHSLLHQAAEANQIWGVSICRSGPRLTHLFFADDCLVFCQAFLGECRRIQELLDCYEKALGPQLNHNKTGLFFSKSTPPLISKQIKDALGVQEMKQYEKYLGLPTLVGRNKKASLRYIKERIESKLQGWKELLLSQAGREILLKAVIQAISTLAMSCFKLLATLCNDIEVLIRKFWWGQRGNQRKIHWTKWSSLCHPKQMGGMGFKELQKFNDAMIAKQVWRLMDNKSSLFHRFFKAKFFPNGSILDAKEGNGSFAWKSILKGREVIKNGVQWRVGNGSLIRIYHYSWLPNPHNKCVVSPRDFLGCDARVSVLIDSVHHCSMKDTIDNIFLPHEAAMIISIPLSFRNCVDKYFWPYTTDGSYSAKSRYKRLLEKELRDVPSSSDSTSTSSIWKGVWRLQVPNRVKTVLWRASLDSLPSKANLRKRKIASDVLCPGCKLTCETTLHALWSCTALSPVWDANFAWLLKKTKNCLSLLDVIQCCQDHSDSLDLFAMIISLLWTRRNKLRVGESVPPLANINALAADSLQEFHRAQSSPIPTAKPVIHTRWSPPPAGWVKVNFDEATFKESNLAGLGGVIRNDRGLIMAAFTQTIPLPTSVEMVEVLAARNALGLVQELCLNKVQLEGDSEVIINALSTGVMVSSSYGHIIMDINHLSSAFQCLAFCHTRRPRNKVAHKLARSACMFSPFQVWLEEIPLEVVSVYSADIP</sequence>
<dbReference type="PANTHER" id="PTHR33116:SF86">
    <property type="entry name" value="REVERSE TRANSCRIPTASE DOMAIN-CONTAINING PROTEIN"/>
    <property type="match status" value="1"/>
</dbReference>
<dbReference type="InterPro" id="IPR012337">
    <property type="entry name" value="RNaseH-like_sf"/>
</dbReference>
<organism evidence="3 4">
    <name type="scientific">Lithocarpus litseifolius</name>
    <dbReference type="NCBI Taxonomy" id="425828"/>
    <lineage>
        <taxon>Eukaryota</taxon>
        <taxon>Viridiplantae</taxon>
        <taxon>Streptophyta</taxon>
        <taxon>Embryophyta</taxon>
        <taxon>Tracheophyta</taxon>
        <taxon>Spermatophyta</taxon>
        <taxon>Magnoliopsida</taxon>
        <taxon>eudicotyledons</taxon>
        <taxon>Gunneridae</taxon>
        <taxon>Pentapetalae</taxon>
        <taxon>rosids</taxon>
        <taxon>fabids</taxon>
        <taxon>Fagales</taxon>
        <taxon>Fagaceae</taxon>
        <taxon>Lithocarpus</taxon>
    </lineage>
</organism>
<evidence type="ECO:0000259" key="1">
    <source>
        <dbReference type="Pfam" id="PF13456"/>
    </source>
</evidence>
<dbReference type="Pfam" id="PF13966">
    <property type="entry name" value="zf-RVT"/>
    <property type="match status" value="1"/>
</dbReference>
<dbReference type="PANTHER" id="PTHR33116">
    <property type="entry name" value="REVERSE TRANSCRIPTASE ZINC-BINDING DOMAIN-CONTAINING PROTEIN-RELATED-RELATED"/>
    <property type="match status" value="1"/>
</dbReference>
<keyword evidence="4" id="KW-1185">Reference proteome</keyword>
<dbReference type="CDD" id="cd06222">
    <property type="entry name" value="RNase_H_like"/>
    <property type="match status" value="1"/>
</dbReference>
<dbReference type="SUPFAM" id="SSF56219">
    <property type="entry name" value="DNase I-like"/>
    <property type="match status" value="1"/>
</dbReference>
<dbReference type="GO" id="GO:0003676">
    <property type="term" value="F:nucleic acid binding"/>
    <property type="evidence" value="ECO:0007669"/>
    <property type="project" value="InterPro"/>
</dbReference>
<dbReference type="InterPro" id="IPR036691">
    <property type="entry name" value="Endo/exonu/phosph_ase_sf"/>
</dbReference>
<dbReference type="Gene3D" id="3.60.10.10">
    <property type="entry name" value="Endonuclease/exonuclease/phosphatase"/>
    <property type="match status" value="1"/>
</dbReference>
<dbReference type="InterPro" id="IPR026960">
    <property type="entry name" value="RVT-Znf"/>
</dbReference>
<dbReference type="InterPro" id="IPR002156">
    <property type="entry name" value="RNaseH_domain"/>
</dbReference>
<comment type="caution">
    <text evidence="3">The sequence shown here is derived from an EMBL/GenBank/DDBJ whole genome shotgun (WGS) entry which is preliminary data.</text>
</comment>
<evidence type="ECO:0000313" key="3">
    <source>
        <dbReference type="EMBL" id="KAL0011121.1"/>
    </source>
</evidence>
<reference evidence="3 4" key="1">
    <citation type="submission" date="2024-01" db="EMBL/GenBank/DDBJ databases">
        <title>A telomere-to-telomere, gap-free genome of sweet tea (Lithocarpus litseifolius).</title>
        <authorList>
            <person name="Zhou J."/>
        </authorList>
    </citation>
    <scope>NUCLEOTIDE SEQUENCE [LARGE SCALE GENOMIC DNA]</scope>
    <source>
        <strain evidence="3">Zhou-2022a</strain>
        <tissue evidence="3">Leaf</tissue>
    </source>
</reference>
<dbReference type="InterPro" id="IPR036397">
    <property type="entry name" value="RNaseH_sf"/>
</dbReference>
<evidence type="ECO:0008006" key="5">
    <source>
        <dbReference type="Google" id="ProtNLM"/>
    </source>
</evidence>
<feature type="domain" description="RNase H type-1" evidence="1">
    <location>
        <begin position="983"/>
        <end position="1105"/>
    </location>
</feature>
<dbReference type="InterPro" id="IPR044730">
    <property type="entry name" value="RNase_H-like_dom_plant"/>
</dbReference>
<protein>
    <recommendedName>
        <fullName evidence="5">Reverse transcriptase</fullName>
    </recommendedName>
</protein>
<dbReference type="Pfam" id="PF13456">
    <property type="entry name" value="RVT_3"/>
    <property type="match status" value="1"/>
</dbReference>
<evidence type="ECO:0000313" key="4">
    <source>
        <dbReference type="Proteomes" id="UP001459277"/>
    </source>
</evidence>
<evidence type="ECO:0000259" key="2">
    <source>
        <dbReference type="Pfam" id="PF13966"/>
    </source>
</evidence>
<name>A0AAW2DQW4_9ROSI</name>
<dbReference type="EMBL" id="JAZDWU010000002">
    <property type="protein sequence ID" value="KAL0011121.1"/>
    <property type="molecule type" value="Genomic_DNA"/>
</dbReference>
<dbReference type="GO" id="GO:0004523">
    <property type="term" value="F:RNA-DNA hybrid ribonuclease activity"/>
    <property type="evidence" value="ECO:0007669"/>
    <property type="project" value="InterPro"/>
</dbReference>
<dbReference type="Proteomes" id="UP001459277">
    <property type="component" value="Unassembled WGS sequence"/>
</dbReference>
<dbReference type="SUPFAM" id="SSF53098">
    <property type="entry name" value="Ribonuclease H-like"/>
    <property type="match status" value="1"/>
</dbReference>
<gene>
    <name evidence="3" type="ORF">SO802_006229</name>
</gene>
<feature type="domain" description="Reverse transcriptase zinc-binding" evidence="2">
    <location>
        <begin position="787"/>
        <end position="882"/>
    </location>
</feature>